<dbReference type="AlphaFoldDB" id="A0A5N5X8N3"/>
<sequence length="116" mass="12597">MDCNIAVNMGRPLGIQDAGISTPLPLQLSDDQLHDSVESHSPASVTFPKVTNTSTFIHIIKLRRIMRKSIGPSILPGYLVCTRRAGRLAILILFGAEHVAGHSSEISPHSFDFPIP</sequence>
<dbReference type="CDD" id="cd12148">
    <property type="entry name" value="fungal_TF_MHR"/>
    <property type="match status" value="1"/>
</dbReference>
<organism evidence="1 2">
    <name type="scientific">Aspergillus leporis</name>
    <dbReference type="NCBI Taxonomy" id="41062"/>
    <lineage>
        <taxon>Eukaryota</taxon>
        <taxon>Fungi</taxon>
        <taxon>Dikarya</taxon>
        <taxon>Ascomycota</taxon>
        <taxon>Pezizomycotina</taxon>
        <taxon>Eurotiomycetes</taxon>
        <taxon>Eurotiomycetidae</taxon>
        <taxon>Eurotiales</taxon>
        <taxon>Aspergillaceae</taxon>
        <taxon>Aspergillus</taxon>
        <taxon>Aspergillus subgen. Circumdati</taxon>
    </lineage>
</organism>
<dbReference type="OrthoDB" id="189997at2759"/>
<protein>
    <submittedName>
        <fullName evidence="1">Uncharacterized protein</fullName>
    </submittedName>
</protein>
<evidence type="ECO:0000313" key="2">
    <source>
        <dbReference type="Proteomes" id="UP000326565"/>
    </source>
</evidence>
<proteinExistence type="predicted"/>
<evidence type="ECO:0000313" key="1">
    <source>
        <dbReference type="EMBL" id="KAB8076407.1"/>
    </source>
</evidence>
<accession>A0A5N5X8N3</accession>
<dbReference type="Proteomes" id="UP000326565">
    <property type="component" value="Unassembled WGS sequence"/>
</dbReference>
<reference evidence="1 2" key="1">
    <citation type="submission" date="2019-04" db="EMBL/GenBank/DDBJ databases">
        <title>Friends and foes A comparative genomics study of 23 Aspergillus species from section Flavi.</title>
        <authorList>
            <consortium name="DOE Joint Genome Institute"/>
            <person name="Kjaerbolling I."/>
            <person name="Vesth T."/>
            <person name="Frisvad J.C."/>
            <person name="Nybo J.L."/>
            <person name="Theobald S."/>
            <person name="Kildgaard S."/>
            <person name="Isbrandt T."/>
            <person name="Kuo A."/>
            <person name="Sato A."/>
            <person name="Lyhne E.K."/>
            <person name="Kogle M.E."/>
            <person name="Wiebenga A."/>
            <person name="Kun R.S."/>
            <person name="Lubbers R.J."/>
            <person name="Makela M.R."/>
            <person name="Barry K."/>
            <person name="Chovatia M."/>
            <person name="Clum A."/>
            <person name="Daum C."/>
            <person name="Haridas S."/>
            <person name="He G."/>
            <person name="LaButti K."/>
            <person name="Lipzen A."/>
            <person name="Mondo S."/>
            <person name="Riley R."/>
            <person name="Salamov A."/>
            <person name="Simmons B.A."/>
            <person name="Magnuson J.K."/>
            <person name="Henrissat B."/>
            <person name="Mortensen U.H."/>
            <person name="Larsen T.O."/>
            <person name="Devries R.P."/>
            <person name="Grigoriev I.V."/>
            <person name="Machida M."/>
            <person name="Baker S.E."/>
            <person name="Andersen M.R."/>
        </authorList>
    </citation>
    <scope>NUCLEOTIDE SEQUENCE [LARGE SCALE GENOMIC DNA]</scope>
    <source>
        <strain evidence="1 2">CBS 151.66</strain>
    </source>
</reference>
<gene>
    <name evidence="1" type="ORF">BDV29DRAFT_170189</name>
</gene>
<name>A0A5N5X8N3_9EURO</name>
<dbReference type="EMBL" id="ML732181">
    <property type="protein sequence ID" value="KAB8076407.1"/>
    <property type="molecule type" value="Genomic_DNA"/>
</dbReference>
<keyword evidence="2" id="KW-1185">Reference proteome</keyword>